<dbReference type="Proteomes" id="UP000250321">
    <property type="component" value="Unassembled WGS sequence"/>
</dbReference>
<reference evidence="2 3" key="1">
    <citation type="submission" date="2018-02" db="EMBL/GenBank/DDBJ databases">
        <title>Draft genome of wild Prunus yedoensis var. nudiflora.</title>
        <authorList>
            <person name="Baek S."/>
            <person name="Kim J.-H."/>
            <person name="Choi K."/>
            <person name="Kim G.-B."/>
            <person name="Cho A."/>
            <person name="Jang H."/>
            <person name="Shin C.-H."/>
            <person name="Yu H.-J."/>
            <person name="Mun J.-H."/>
        </authorList>
    </citation>
    <scope>NUCLEOTIDE SEQUENCE [LARGE SCALE GENOMIC DNA]</scope>
    <source>
        <strain evidence="3">cv. Jeju island</strain>
        <tissue evidence="2">Leaf</tissue>
    </source>
</reference>
<dbReference type="EMBL" id="PJQY01000389">
    <property type="protein sequence ID" value="PQQ11604.1"/>
    <property type="molecule type" value="Genomic_DNA"/>
</dbReference>
<dbReference type="OrthoDB" id="10530385at2759"/>
<feature type="region of interest" description="Disordered" evidence="1">
    <location>
        <begin position="112"/>
        <end position="131"/>
    </location>
</feature>
<gene>
    <name evidence="2" type="ORF">Pyn_35783</name>
</gene>
<name>A0A314Z266_PRUYE</name>
<comment type="caution">
    <text evidence="2">The sequence shown here is derived from an EMBL/GenBank/DDBJ whole genome shotgun (WGS) entry which is preliminary data.</text>
</comment>
<dbReference type="AlphaFoldDB" id="A0A314Z266"/>
<evidence type="ECO:0000256" key="1">
    <source>
        <dbReference type="SAM" id="MobiDB-lite"/>
    </source>
</evidence>
<keyword evidence="3" id="KW-1185">Reference proteome</keyword>
<accession>A0A314Z266</accession>
<sequence length="212" mass="23532">MSESDRNCVVKGSPWTFENAPLILGETDGLEDPHRVPLTTQPFRVRVKGVPLAYMERSTGQLIGDILGRAKVKEWLNEHEMKPPRPLKLRWVMKALSSDELGLADEVQRLEEDEDEGGKLRQGTINENNGSIMAGHHKRRKLCNEAIQGDLNHELILGNDSLAFNSPVTVEKGKNTIDNGGVFSPTVIGIKNYHNSNILGPAHPLLKKGVFK</sequence>
<proteinExistence type="predicted"/>
<evidence type="ECO:0000313" key="3">
    <source>
        <dbReference type="Proteomes" id="UP000250321"/>
    </source>
</evidence>
<organism evidence="2 3">
    <name type="scientific">Prunus yedoensis var. nudiflora</name>
    <dbReference type="NCBI Taxonomy" id="2094558"/>
    <lineage>
        <taxon>Eukaryota</taxon>
        <taxon>Viridiplantae</taxon>
        <taxon>Streptophyta</taxon>
        <taxon>Embryophyta</taxon>
        <taxon>Tracheophyta</taxon>
        <taxon>Spermatophyta</taxon>
        <taxon>Magnoliopsida</taxon>
        <taxon>eudicotyledons</taxon>
        <taxon>Gunneridae</taxon>
        <taxon>Pentapetalae</taxon>
        <taxon>rosids</taxon>
        <taxon>fabids</taxon>
        <taxon>Rosales</taxon>
        <taxon>Rosaceae</taxon>
        <taxon>Amygdaloideae</taxon>
        <taxon>Amygdaleae</taxon>
        <taxon>Prunus</taxon>
    </lineage>
</organism>
<protein>
    <submittedName>
        <fullName evidence="2">Uncharacterized protein</fullName>
    </submittedName>
</protein>
<evidence type="ECO:0000313" key="2">
    <source>
        <dbReference type="EMBL" id="PQQ11604.1"/>
    </source>
</evidence>